<evidence type="ECO:0000313" key="8">
    <source>
        <dbReference type="Ensembl" id="ENSMPUP00000019938.1"/>
    </source>
</evidence>
<keyword evidence="6" id="KW-1133">Transmembrane helix</keyword>
<dbReference type="OrthoDB" id="252722at2759"/>
<dbReference type="InterPro" id="IPR013083">
    <property type="entry name" value="Znf_RING/FYVE/PHD"/>
</dbReference>
<dbReference type="InterPro" id="IPR001841">
    <property type="entry name" value="Znf_RING"/>
</dbReference>
<name>M3Z8M4_MUSPF</name>
<dbReference type="KEGG" id="mpuf:101688300"/>
<evidence type="ECO:0000256" key="4">
    <source>
        <dbReference type="PROSITE-ProRule" id="PRU00175"/>
    </source>
</evidence>
<dbReference type="PROSITE" id="PS50089">
    <property type="entry name" value="ZF_RING_2"/>
    <property type="match status" value="1"/>
</dbReference>
<dbReference type="EMBL" id="AEYP01101963">
    <property type="status" value="NOT_ANNOTATED_CDS"/>
    <property type="molecule type" value="Genomic_DNA"/>
</dbReference>
<keyword evidence="3" id="KW-0862">Zinc</keyword>
<dbReference type="eggNOG" id="KOG2177">
    <property type="taxonomic scope" value="Eukaryota"/>
</dbReference>
<organism evidence="8">
    <name type="scientific">Mustela putorius furo</name>
    <name type="common">European domestic ferret</name>
    <name type="synonym">Mustela furo</name>
    <dbReference type="NCBI Taxonomy" id="9669"/>
    <lineage>
        <taxon>Eukaryota</taxon>
        <taxon>Metazoa</taxon>
        <taxon>Chordata</taxon>
        <taxon>Craniata</taxon>
        <taxon>Vertebrata</taxon>
        <taxon>Euteleostomi</taxon>
        <taxon>Mammalia</taxon>
        <taxon>Eutheria</taxon>
        <taxon>Laurasiatheria</taxon>
        <taxon>Carnivora</taxon>
        <taxon>Caniformia</taxon>
        <taxon>Musteloidea</taxon>
        <taxon>Mustelidae</taxon>
        <taxon>Mustelinae</taxon>
        <taxon>Mustela</taxon>
    </lineage>
</organism>
<sequence length="241" mass="25680">MSSGRQVWHTAVPAPGRTSPMAPVPRSPSTPGSEKAASPLECSICFSGYDNIFKTPKELSCTHVFCLECLARLAAAQPTGRPGGEAVPCPFCRQPTAMPAAGAPALRTSRQLQARMAAHLRREEPVWLEGTKLCCRPPPATPGLPAPGFVCVDVSLSKPAEPTAPPPAPRPARPRGRLARCWVRCRDWRRVALVTALLLVLFCVVLWPVQCALKTGNLRCLPRPPATAATAAFSPGPLADN</sequence>
<keyword evidence="6" id="KW-0812">Transmembrane</keyword>
<keyword evidence="6" id="KW-0472">Membrane</keyword>
<dbReference type="Ensembl" id="ENSMPUT00000020222.1">
    <property type="protein sequence ID" value="ENSMPUP00000019938.1"/>
    <property type="gene ID" value="ENSMPUG00000020070.1"/>
</dbReference>
<evidence type="ECO:0000313" key="10">
    <source>
        <dbReference type="RefSeq" id="XP_004781351.1"/>
    </source>
</evidence>
<feature type="domain" description="RING-type" evidence="7">
    <location>
        <begin position="42"/>
        <end position="93"/>
    </location>
</feature>
<dbReference type="GeneID" id="101688300"/>
<dbReference type="InterPro" id="IPR017907">
    <property type="entry name" value="Znf_RING_CS"/>
</dbReference>
<keyword evidence="1" id="KW-0479">Metal-binding</keyword>
<evidence type="ECO:0000259" key="7">
    <source>
        <dbReference type="PROSITE" id="PS50089"/>
    </source>
</evidence>
<protein>
    <submittedName>
        <fullName evidence="8 10">RING finger protein 223</fullName>
    </submittedName>
</protein>
<dbReference type="AlphaFoldDB" id="M3Z8M4"/>
<accession>M3Z8M4</accession>
<keyword evidence="9" id="KW-1185">Reference proteome</keyword>
<dbReference type="Proteomes" id="UP000000715">
    <property type="component" value="Unplaced"/>
</dbReference>
<dbReference type="CDD" id="cd16556">
    <property type="entry name" value="RING-HC_RNF183-like"/>
    <property type="match status" value="1"/>
</dbReference>
<keyword evidence="2 4" id="KW-0863">Zinc-finger</keyword>
<reference evidence="10" key="2">
    <citation type="submission" date="2025-04" db="UniProtKB">
        <authorList>
            <consortium name="RefSeq"/>
        </authorList>
    </citation>
    <scope>IDENTIFICATION</scope>
    <source>
        <tissue evidence="10">Brain</tissue>
    </source>
</reference>
<dbReference type="SUPFAM" id="SSF57850">
    <property type="entry name" value="RING/U-box"/>
    <property type="match status" value="1"/>
</dbReference>
<evidence type="ECO:0000256" key="3">
    <source>
        <dbReference type="ARBA" id="ARBA00022833"/>
    </source>
</evidence>
<dbReference type="GO" id="GO:0008270">
    <property type="term" value="F:zinc ion binding"/>
    <property type="evidence" value="ECO:0007669"/>
    <property type="project" value="UniProtKB-KW"/>
</dbReference>
<dbReference type="InterPro" id="IPR051435">
    <property type="entry name" value="RING_finger_E3_ubiq-ligases"/>
</dbReference>
<gene>
    <name evidence="8 10" type="primary">RNF223</name>
</gene>
<dbReference type="SMART" id="SM00184">
    <property type="entry name" value="RING"/>
    <property type="match status" value="1"/>
</dbReference>
<reference evidence="8" key="1">
    <citation type="submission" date="2024-06" db="UniProtKB">
        <authorList>
            <consortium name="Ensembl"/>
        </authorList>
    </citation>
    <scope>IDENTIFICATION</scope>
</reference>
<dbReference type="PROSITE" id="PS00518">
    <property type="entry name" value="ZF_RING_1"/>
    <property type="match status" value="1"/>
</dbReference>
<evidence type="ECO:0000256" key="2">
    <source>
        <dbReference type="ARBA" id="ARBA00022771"/>
    </source>
</evidence>
<feature type="transmembrane region" description="Helical" evidence="6">
    <location>
        <begin position="191"/>
        <end position="209"/>
    </location>
</feature>
<dbReference type="Gene3D" id="3.30.40.10">
    <property type="entry name" value="Zinc/RING finger domain, C3HC4 (zinc finger)"/>
    <property type="match status" value="1"/>
</dbReference>
<dbReference type="OMA" id="FCVCIDI"/>
<dbReference type="PANTHER" id="PTHR22791:SF4">
    <property type="entry name" value="RING FINGER PROTEIN 223"/>
    <property type="match status" value="1"/>
</dbReference>
<evidence type="ECO:0000313" key="9">
    <source>
        <dbReference type="Proteomes" id="UP000000715"/>
    </source>
</evidence>
<evidence type="ECO:0000256" key="5">
    <source>
        <dbReference type="SAM" id="MobiDB-lite"/>
    </source>
</evidence>
<dbReference type="Pfam" id="PF13639">
    <property type="entry name" value="zf-RING_2"/>
    <property type="match status" value="1"/>
</dbReference>
<dbReference type="GO" id="GO:0061630">
    <property type="term" value="F:ubiquitin protein ligase activity"/>
    <property type="evidence" value="ECO:0007669"/>
    <property type="project" value="TreeGrafter"/>
</dbReference>
<dbReference type="RefSeq" id="XP_004781351.1">
    <property type="nucleotide sequence ID" value="XM_004781294.3"/>
</dbReference>
<dbReference type="GeneTree" id="ENSGT00940000163259"/>
<evidence type="ECO:0000256" key="1">
    <source>
        <dbReference type="ARBA" id="ARBA00022723"/>
    </source>
</evidence>
<dbReference type="HOGENOM" id="CLU_094432_0_0_1"/>
<feature type="region of interest" description="Disordered" evidence="5">
    <location>
        <begin position="1"/>
        <end position="36"/>
    </location>
</feature>
<dbReference type="PANTHER" id="PTHR22791">
    <property type="entry name" value="RING-TYPE DOMAIN-CONTAINING PROTEIN"/>
    <property type="match status" value="1"/>
</dbReference>
<dbReference type="CTD" id="401934"/>
<dbReference type="GO" id="GO:0016567">
    <property type="term" value="P:protein ubiquitination"/>
    <property type="evidence" value="ECO:0007669"/>
    <property type="project" value="TreeGrafter"/>
</dbReference>
<evidence type="ECO:0000256" key="6">
    <source>
        <dbReference type="SAM" id="Phobius"/>
    </source>
</evidence>
<proteinExistence type="predicted"/>